<evidence type="ECO:0000259" key="2">
    <source>
        <dbReference type="SMART" id="SM00382"/>
    </source>
</evidence>
<feature type="compositionally biased region" description="Basic and acidic residues" evidence="1">
    <location>
        <begin position="110"/>
        <end position="120"/>
    </location>
</feature>
<feature type="region of interest" description="Disordered" evidence="1">
    <location>
        <begin position="276"/>
        <end position="309"/>
    </location>
</feature>
<feature type="region of interest" description="Disordered" evidence="1">
    <location>
        <begin position="100"/>
        <end position="120"/>
    </location>
</feature>
<feature type="compositionally biased region" description="Basic and acidic residues" evidence="1">
    <location>
        <begin position="281"/>
        <end position="300"/>
    </location>
</feature>
<dbReference type="InterPro" id="IPR003593">
    <property type="entry name" value="AAA+_ATPase"/>
</dbReference>
<proteinExistence type="predicted"/>
<comment type="caution">
    <text evidence="3">The sequence shown here is derived from an EMBL/GenBank/DDBJ whole genome shotgun (WGS) entry which is preliminary data.</text>
</comment>
<dbReference type="Gene3D" id="3.40.50.300">
    <property type="entry name" value="P-loop containing nucleotide triphosphate hydrolases"/>
    <property type="match status" value="1"/>
</dbReference>
<protein>
    <recommendedName>
        <fullName evidence="2">AAA+ ATPase domain-containing protein</fullName>
    </recommendedName>
</protein>
<name>A0A1L7VF07_FUSPR</name>
<dbReference type="GO" id="GO:0005524">
    <property type="term" value="F:ATP binding"/>
    <property type="evidence" value="ECO:0007669"/>
    <property type="project" value="InterPro"/>
</dbReference>
<evidence type="ECO:0000313" key="3">
    <source>
        <dbReference type="EMBL" id="CZR39241.1"/>
    </source>
</evidence>
<feature type="region of interest" description="Disordered" evidence="1">
    <location>
        <begin position="1162"/>
        <end position="1365"/>
    </location>
</feature>
<dbReference type="Pfam" id="PF22942">
    <property type="entry name" value="DUF7025"/>
    <property type="match status" value="1"/>
</dbReference>
<dbReference type="PANTHER" id="PTHR46411:SF2">
    <property type="entry name" value="AAA+ ATPASE DOMAIN-CONTAINING PROTEIN"/>
    <property type="match status" value="1"/>
</dbReference>
<feature type="compositionally biased region" description="Polar residues" evidence="1">
    <location>
        <begin position="1265"/>
        <end position="1275"/>
    </location>
</feature>
<dbReference type="GeneID" id="42050447"/>
<feature type="compositionally biased region" description="Polar residues" evidence="1">
    <location>
        <begin position="54"/>
        <end position="72"/>
    </location>
</feature>
<organism evidence="3 4">
    <name type="scientific">Fusarium proliferatum (strain ET1)</name>
    <name type="common">Orchid endophyte fungus</name>
    <dbReference type="NCBI Taxonomy" id="1227346"/>
    <lineage>
        <taxon>Eukaryota</taxon>
        <taxon>Fungi</taxon>
        <taxon>Dikarya</taxon>
        <taxon>Ascomycota</taxon>
        <taxon>Pezizomycotina</taxon>
        <taxon>Sordariomycetes</taxon>
        <taxon>Hypocreomycetidae</taxon>
        <taxon>Hypocreales</taxon>
        <taxon>Nectriaceae</taxon>
        <taxon>Fusarium</taxon>
        <taxon>Fusarium fujikuroi species complex</taxon>
    </lineage>
</organism>
<dbReference type="Proteomes" id="UP000183971">
    <property type="component" value="Unassembled WGS sequence"/>
</dbReference>
<dbReference type="Pfam" id="PF23232">
    <property type="entry name" value="AAA_lid_13"/>
    <property type="match status" value="1"/>
</dbReference>
<feature type="compositionally biased region" description="Basic and acidic residues" evidence="1">
    <location>
        <begin position="477"/>
        <end position="487"/>
    </location>
</feature>
<dbReference type="RefSeq" id="XP_031079834.1">
    <property type="nucleotide sequence ID" value="XM_031229615.1"/>
</dbReference>
<feature type="region of interest" description="Disordered" evidence="1">
    <location>
        <begin position="1"/>
        <end position="86"/>
    </location>
</feature>
<gene>
    <name evidence="3" type="ORF">FPRO_05567</name>
</gene>
<feature type="region of interest" description="Disordered" evidence="1">
    <location>
        <begin position="215"/>
        <end position="239"/>
    </location>
</feature>
<dbReference type="EMBL" id="FJOF01000003">
    <property type="protein sequence ID" value="CZR39241.1"/>
    <property type="molecule type" value="Genomic_DNA"/>
</dbReference>
<dbReference type="InterPro" id="IPR003959">
    <property type="entry name" value="ATPase_AAA_core"/>
</dbReference>
<reference evidence="4" key="1">
    <citation type="journal article" date="2016" name="Genome Biol. Evol.">
        <title>Comparative 'omics' of the Fusarium fujikuroi species complex highlights differences in genetic potential and metabolite synthesis.</title>
        <authorList>
            <person name="Niehaus E.-M."/>
            <person name="Muensterkoetter M."/>
            <person name="Proctor R.H."/>
            <person name="Brown D.W."/>
            <person name="Sharon A."/>
            <person name="Idan Y."/>
            <person name="Oren-Young L."/>
            <person name="Sieber C.M."/>
            <person name="Novak O."/>
            <person name="Pencik A."/>
            <person name="Tarkowska D."/>
            <person name="Hromadova K."/>
            <person name="Freeman S."/>
            <person name="Maymon M."/>
            <person name="Elazar M."/>
            <person name="Youssef S.A."/>
            <person name="El-Shabrawy E.S.M."/>
            <person name="Shalaby A.B.A."/>
            <person name="Houterman P."/>
            <person name="Brock N.L."/>
            <person name="Burkhardt I."/>
            <person name="Tsavkelova E.A."/>
            <person name="Dickschat J.S."/>
            <person name="Galuszka P."/>
            <person name="Gueldener U."/>
            <person name="Tudzynski B."/>
        </authorList>
    </citation>
    <scope>NUCLEOTIDE SEQUENCE [LARGE SCALE GENOMIC DNA]</scope>
    <source>
        <strain evidence="4">ET1</strain>
    </source>
</reference>
<feature type="compositionally biased region" description="Basic and acidic residues" evidence="1">
    <location>
        <begin position="1315"/>
        <end position="1328"/>
    </location>
</feature>
<evidence type="ECO:0000313" key="4">
    <source>
        <dbReference type="Proteomes" id="UP000183971"/>
    </source>
</evidence>
<dbReference type="PANTHER" id="PTHR46411">
    <property type="entry name" value="FAMILY ATPASE, PUTATIVE-RELATED"/>
    <property type="match status" value="1"/>
</dbReference>
<dbReference type="SMART" id="SM00382">
    <property type="entry name" value="AAA"/>
    <property type="match status" value="1"/>
</dbReference>
<dbReference type="InterPro" id="IPR056599">
    <property type="entry name" value="AAA_lid_fung"/>
</dbReference>
<feature type="compositionally biased region" description="Basic and acidic residues" evidence="1">
    <location>
        <begin position="73"/>
        <end position="86"/>
    </location>
</feature>
<accession>A0A1L7VF07</accession>
<feature type="domain" description="AAA+ ATPase" evidence="2">
    <location>
        <begin position="900"/>
        <end position="1027"/>
    </location>
</feature>
<dbReference type="Pfam" id="PF00004">
    <property type="entry name" value="AAA"/>
    <property type="match status" value="1"/>
</dbReference>
<sequence>MATSDIPLDDTPDPVTFSPLGEGDREPELPVAQHDNGSATHMGPTERDGPVSQDLGSNNEGVNSSAPATNDRQSSHESPSDLMHEIRALQSKLLLLEGKVGDGSGVTHNDSARSDGKRFSHVADERQLRKQIRRAQSARKWVKEAESLANETRDERVDYGRNDFMHRISPSGKVWPIDGKEDNRGTEFQSEREYDIWRDVPLEPQRGIRPLTSLRPHYSRKLGPPNEWDTSDSDEWSSDGSIQTRDFEYFRARLRGDFEWELDRLNAQKSRFEKYKKKKQIKAEREEQANRKHDPTGAKVEEEENREESNENLAIVVNLNPLEWREFRASRKTLAGSSSLIDILVGEPQVLDQFFDHYRTKEKATFHRSKVVEAHQTHKGENLGHIVASDGQAHLPERIRIHSKELIKTLQIIHGSDLSSEDILTGSLVMLRPYRMLTYYESEIRQWHSRLEKRFRKSKSLTVEDSATDIVGEEAADGEKGDERSTQEEASDNTDPEGYSKSETALEHLTCLLEFVDQYILKRQEFLESSACEKIFFSDLWHLFKPGDLVISADGKQAYQVFNVISHPHVGTNRWSKFTRDTGDSSDESIEDDISVQCVFIHFDGQQIGPVLTTFKIPKFDGEKPVTSLSVYPFRFHVRKKLDRQIMKLKQSGEQLDEAVSHGVTKFQEALIERGKLFTEVAAVKHMYYSGLTVDTRDEVQSQVMIDFAEAFMVEKNGNWKPDLKQLIGFIATEDSNPEAPCDALCCTNETVHNDVYVDKKRHHDFMKVMMSGVEDGMDDLPPANIYPRPLEALKTGESKLRRDDLLIMSYSVFGFVLRDRSWAKLDLTHLSHITDSVDDSVAISDDDTEDDKTAFGQLVLPSGHKKMVLSLISQHFRNKAMQRERQRDEQVDIVRGKGKGLIILLHGAPGVGKTTTAEGVAEKFKKPLFQITCGDLGSTATQVETALQTNFALANRWGCILLLDEADVFLAERRRDDFTRNGLVAVFLRVLEYYAGILFLTTNRIGDFDEAFASRIHMSLHYPPLELLSTSKIFELNLQMIKTRYQDAGRKIKIDKDEIVRYAVDYWQRNDKARLNGRQIRNACQTALALAEFDAQPEGSKYDLAVTSDAKVHLSVNNIQTVSEAYLEFIEYLKAVHGTDAETHANEAGLRALETAYLAMKSGSSHRGKSSGQAPEGRQNPLEKFKLQSPPPRAQTTEMRPEQDYHSQQHRRGPSYDASQSSIAPYNTPPRMSHPQSGMPPYGQGMNMAGQNYLQYQDPAPGQEQFNPPGSQQRLPLPQHRSYSPSPPGTGPQYRPSSGTHIADGASSSAMGSMHERPADAYGRQDPRTGNVWPLNVKGQRPGNDLPQQFTDHNQPYPHPGNPL</sequence>
<dbReference type="InterPro" id="IPR027417">
    <property type="entry name" value="P-loop_NTPase"/>
</dbReference>
<evidence type="ECO:0000256" key="1">
    <source>
        <dbReference type="SAM" id="MobiDB-lite"/>
    </source>
</evidence>
<dbReference type="SUPFAM" id="SSF52540">
    <property type="entry name" value="P-loop containing nucleoside triphosphate hydrolases"/>
    <property type="match status" value="1"/>
</dbReference>
<dbReference type="GO" id="GO:0016887">
    <property type="term" value="F:ATP hydrolysis activity"/>
    <property type="evidence" value="ECO:0007669"/>
    <property type="project" value="InterPro"/>
</dbReference>
<dbReference type="VEuPathDB" id="FungiDB:FPRO_05567"/>
<dbReference type="InterPro" id="IPR054289">
    <property type="entry name" value="DUF7025"/>
</dbReference>
<feature type="region of interest" description="Disordered" evidence="1">
    <location>
        <begin position="467"/>
        <end position="500"/>
    </location>
</feature>
<keyword evidence="4" id="KW-1185">Reference proteome</keyword>
<dbReference type="CDD" id="cd19481">
    <property type="entry name" value="RecA-like_protease"/>
    <property type="match status" value="1"/>
</dbReference>